<dbReference type="AlphaFoldDB" id="A0AAD1U5U5"/>
<feature type="compositionally biased region" description="Basic residues" evidence="1">
    <location>
        <begin position="421"/>
        <end position="431"/>
    </location>
</feature>
<gene>
    <name evidence="2" type="ORF">ECRASSUSDP1_LOCUS2005</name>
</gene>
<keyword evidence="3" id="KW-1185">Reference proteome</keyword>
<evidence type="ECO:0000313" key="3">
    <source>
        <dbReference type="Proteomes" id="UP001295684"/>
    </source>
</evidence>
<feature type="compositionally biased region" description="Basic and acidic residues" evidence="1">
    <location>
        <begin position="41"/>
        <end position="50"/>
    </location>
</feature>
<feature type="compositionally biased region" description="Basic and acidic residues" evidence="1">
    <location>
        <begin position="57"/>
        <end position="68"/>
    </location>
</feature>
<proteinExistence type="predicted"/>
<feature type="region of interest" description="Disordered" evidence="1">
    <location>
        <begin position="1"/>
        <end position="73"/>
    </location>
</feature>
<name>A0AAD1U5U5_EUPCR</name>
<dbReference type="EMBL" id="CAMPGE010001897">
    <property type="protein sequence ID" value="CAI2360701.1"/>
    <property type="molecule type" value="Genomic_DNA"/>
</dbReference>
<feature type="compositionally biased region" description="Basic residues" evidence="1">
    <location>
        <begin position="486"/>
        <end position="499"/>
    </location>
</feature>
<feature type="region of interest" description="Disordered" evidence="1">
    <location>
        <begin position="466"/>
        <end position="556"/>
    </location>
</feature>
<feature type="compositionally biased region" description="Polar residues" evidence="1">
    <location>
        <begin position="385"/>
        <end position="399"/>
    </location>
</feature>
<sequence>MNPYRLSQSYQEESSERSHSHYSYKPEKKRGESQDGPSPRSHVDIEEEKVPSSLQDESIHMSELEISRDQNPISKEYIPSLEADLPKIQSSRELFNSTVNIEGKKTLLEMEEKRKKRKLRQAQKHFRGSSFGQGSAPKNLPESLKSYEYGSNGYAREDSSDNTGDEEIIPASIESLKSKINKAVSSKETKKVNLTDKKVGPAIVSDLIKCVSNVSNEDMLEYIIDIEKEKHDLETKFSDDYKKMKKQLVETVAELDQAKASYRDLLSKFSGKEIQIRGYRLALNNANELLYEVIDQIENSISHASIPLKGFINSMNMKIMKLLENSTKELHTLTDINPQSSYIESEKNPKDPIEDAFNHLRSLLTFQTSLKKSSRHLSDIGDADQPSNPKSNQDFSPLSSHRKKSPEVIRNISNNSEKSIKERKKSARSKKRTEGLQNQTEVVSSVRYRGNWNAASEIGSLLNSSLHHHRKSETPASISQTTPSRSRSKDRKKKTKKNPKSPSRFDLSIKPKAKLRKSMPSNSKPKKPKAKPKEEVGYTSKCSFKRSKRPSTSPSR</sequence>
<comment type="caution">
    <text evidence="2">The sequence shown here is derived from an EMBL/GenBank/DDBJ whole genome shotgun (WGS) entry which is preliminary data.</text>
</comment>
<feature type="region of interest" description="Disordered" evidence="1">
    <location>
        <begin position="376"/>
        <end position="441"/>
    </location>
</feature>
<feature type="region of interest" description="Disordered" evidence="1">
    <location>
        <begin position="114"/>
        <end position="165"/>
    </location>
</feature>
<organism evidence="2 3">
    <name type="scientific">Euplotes crassus</name>
    <dbReference type="NCBI Taxonomy" id="5936"/>
    <lineage>
        <taxon>Eukaryota</taxon>
        <taxon>Sar</taxon>
        <taxon>Alveolata</taxon>
        <taxon>Ciliophora</taxon>
        <taxon>Intramacronucleata</taxon>
        <taxon>Spirotrichea</taxon>
        <taxon>Hypotrichia</taxon>
        <taxon>Euplotida</taxon>
        <taxon>Euplotidae</taxon>
        <taxon>Moneuplotes</taxon>
    </lineage>
</organism>
<evidence type="ECO:0000256" key="1">
    <source>
        <dbReference type="SAM" id="MobiDB-lite"/>
    </source>
</evidence>
<feature type="compositionally biased region" description="Basic residues" evidence="1">
    <location>
        <begin position="114"/>
        <end position="127"/>
    </location>
</feature>
<protein>
    <submittedName>
        <fullName evidence="2">Uncharacterized protein</fullName>
    </submittedName>
</protein>
<reference evidence="2" key="1">
    <citation type="submission" date="2023-07" db="EMBL/GenBank/DDBJ databases">
        <authorList>
            <consortium name="AG Swart"/>
            <person name="Singh M."/>
            <person name="Singh A."/>
            <person name="Seah K."/>
            <person name="Emmerich C."/>
        </authorList>
    </citation>
    <scope>NUCLEOTIDE SEQUENCE</scope>
    <source>
        <strain evidence="2">DP1</strain>
    </source>
</reference>
<feature type="compositionally biased region" description="Basic and acidic residues" evidence="1">
    <location>
        <begin position="14"/>
        <end position="33"/>
    </location>
</feature>
<accession>A0AAD1U5U5</accession>
<dbReference type="Proteomes" id="UP001295684">
    <property type="component" value="Unassembled WGS sequence"/>
</dbReference>
<evidence type="ECO:0000313" key="2">
    <source>
        <dbReference type="EMBL" id="CAI2360701.1"/>
    </source>
</evidence>